<accession>G9YIH4</accession>
<dbReference type="EMBL" id="AGCJ01000065">
    <property type="protein sequence ID" value="EHM39580.1"/>
    <property type="molecule type" value="Genomic_DNA"/>
</dbReference>
<evidence type="ECO:0000259" key="1">
    <source>
        <dbReference type="Pfam" id="PF00578"/>
    </source>
</evidence>
<dbReference type="AlphaFoldDB" id="G9YIH4"/>
<dbReference type="PANTHER" id="PTHR42852">
    <property type="entry name" value="THIOL:DISULFIDE INTERCHANGE PROTEIN DSBE"/>
    <property type="match status" value="1"/>
</dbReference>
<dbReference type="PANTHER" id="PTHR42852:SF17">
    <property type="entry name" value="THIOREDOXIN-LIKE PROTEIN HI_1115"/>
    <property type="match status" value="1"/>
</dbReference>
<evidence type="ECO:0000313" key="2">
    <source>
        <dbReference type="EMBL" id="EHM39580.1"/>
    </source>
</evidence>
<dbReference type="InterPro" id="IPR000866">
    <property type="entry name" value="AhpC/TSA"/>
</dbReference>
<organism evidence="2 3">
    <name type="scientific">Anaeroglobus geminatus F0357</name>
    <dbReference type="NCBI Taxonomy" id="861450"/>
    <lineage>
        <taxon>Bacteria</taxon>
        <taxon>Bacillati</taxon>
        <taxon>Bacillota</taxon>
        <taxon>Negativicutes</taxon>
        <taxon>Veillonellales</taxon>
        <taxon>Veillonellaceae</taxon>
        <taxon>Anaeroglobus</taxon>
    </lineage>
</organism>
<dbReference type="STRING" id="861450.HMPREF0080_01466"/>
<dbReference type="HOGENOM" id="CLU_1472312_0_0_9"/>
<dbReference type="InterPro" id="IPR036249">
    <property type="entry name" value="Thioredoxin-like_sf"/>
</dbReference>
<keyword evidence="3" id="KW-1185">Reference proteome</keyword>
<comment type="caution">
    <text evidence="2">The sequence shown here is derived from an EMBL/GenBank/DDBJ whole genome shotgun (WGS) entry which is preliminary data.</text>
</comment>
<gene>
    <name evidence="2" type="ORF">HMPREF0080_01466</name>
</gene>
<dbReference type="Pfam" id="PF00578">
    <property type="entry name" value="AhpC-TSA"/>
    <property type="match status" value="1"/>
</dbReference>
<dbReference type="eggNOG" id="COG0526">
    <property type="taxonomic scope" value="Bacteria"/>
</dbReference>
<dbReference type="GO" id="GO:0016491">
    <property type="term" value="F:oxidoreductase activity"/>
    <property type="evidence" value="ECO:0007669"/>
    <property type="project" value="InterPro"/>
</dbReference>
<sequence length="183" mass="20883">MKHNSVQSKNLILILAAAVCLTLLFAWWNGKSPERLAREGRKESAPLIRAETEVLAPNIVLIDGDGRRVKLRTLYNDRPVCLYFWHPWNANTADGLDMLQEFRDTWGDGVYVCAVTLTGRREEADRFIAKKGYTFLTYTADAGVLRDYAVKALPVWIMIDKGGRMLDKSEHMTLRQGLYDFSK</sequence>
<dbReference type="InterPro" id="IPR050553">
    <property type="entry name" value="Thioredoxin_ResA/DsbE_sf"/>
</dbReference>
<dbReference type="Gene3D" id="3.40.30.10">
    <property type="entry name" value="Glutaredoxin"/>
    <property type="match status" value="1"/>
</dbReference>
<name>G9YIH4_9FIRM</name>
<protein>
    <recommendedName>
        <fullName evidence="1">Alkyl hydroperoxide reductase subunit C/ Thiol specific antioxidant domain-containing protein</fullName>
    </recommendedName>
</protein>
<dbReference type="SUPFAM" id="SSF52833">
    <property type="entry name" value="Thioredoxin-like"/>
    <property type="match status" value="1"/>
</dbReference>
<dbReference type="GO" id="GO:0016209">
    <property type="term" value="F:antioxidant activity"/>
    <property type="evidence" value="ECO:0007669"/>
    <property type="project" value="InterPro"/>
</dbReference>
<dbReference type="OrthoDB" id="1625052at2"/>
<evidence type="ECO:0000313" key="3">
    <source>
        <dbReference type="Proteomes" id="UP000005481"/>
    </source>
</evidence>
<dbReference type="Proteomes" id="UP000005481">
    <property type="component" value="Unassembled WGS sequence"/>
</dbReference>
<dbReference type="PATRIC" id="fig|861450.3.peg.1352"/>
<feature type="domain" description="Alkyl hydroperoxide reductase subunit C/ Thiol specific antioxidant" evidence="1">
    <location>
        <begin position="56"/>
        <end position="163"/>
    </location>
</feature>
<reference evidence="2 3" key="1">
    <citation type="submission" date="2011-08" db="EMBL/GenBank/DDBJ databases">
        <authorList>
            <person name="Weinstock G."/>
            <person name="Sodergren E."/>
            <person name="Clifton S."/>
            <person name="Fulton L."/>
            <person name="Fulton B."/>
            <person name="Courtney L."/>
            <person name="Fronick C."/>
            <person name="Harrison M."/>
            <person name="Strong C."/>
            <person name="Farmer C."/>
            <person name="Delahaunty K."/>
            <person name="Markovic C."/>
            <person name="Hall O."/>
            <person name="Minx P."/>
            <person name="Tomlinson C."/>
            <person name="Mitreva M."/>
            <person name="Hou S."/>
            <person name="Chen J."/>
            <person name="Wollam A."/>
            <person name="Pepin K.H."/>
            <person name="Johnson M."/>
            <person name="Bhonagiri V."/>
            <person name="Zhang X."/>
            <person name="Suruliraj S."/>
            <person name="Warren W."/>
            <person name="Chinwalla A."/>
            <person name="Mardis E.R."/>
            <person name="Wilson R.K."/>
        </authorList>
    </citation>
    <scope>NUCLEOTIDE SEQUENCE [LARGE SCALE GENOMIC DNA]</scope>
    <source>
        <strain evidence="2 3">F0357</strain>
    </source>
</reference>
<proteinExistence type="predicted"/>
<dbReference type="RefSeq" id="WP_006790434.1">
    <property type="nucleotide sequence ID" value="NZ_JH417603.1"/>
</dbReference>